<dbReference type="InterPro" id="IPR002477">
    <property type="entry name" value="Peptidoglycan-bd-like"/>
</dbReference>
<feature type="compositionally biased region" description="Pro residues" evidence="1">
    <location>
        <begin position="366"/>
        <end position="377"/>
    </location>
</feature>
<dbReference type="InterPro" id="IPR036365">
    <property type="entry name" value="PGBD-like_sf"/>
</dbReference>
<dbReference type="EMBL" id="OBQK01000011">
    <property type="protein sequence ID" value="SOC57154.1"/>
    <property type="molecule type" value="Genomic_DNA"/>
</dbReference>
<dbReference type="Proteomes" id="UP000219688">
    <property type="component" value="Unassembled WGS sequence"/>
</dbReference>
<feature type="domain" description="Peptidoglycan binding-like" evidence="2">
    <location>
        <begin position="133"/>
        <end position="179"/>
    </location>
</feature>
<reference evidence="4" key="1">
    <citation type="submission" date="2017-08" db="EMBL/GenBank/DDBJ databases">
        <authorList>
            <person name="Varghese N."/>
            <person name="Submissions S."/>
        </authorList>
    </citation>
    <scope>NUCLEOTIDE SEQUENCE [LARGE SCALE GENOMIC DNA]</scope>
    <source>
        <strain evidence="4">USBA17B2</strain>
    </source>
</reference>
<dbReference type="InterPro" id="IPR036366">
    <property type="entry name" value="PGBDSf"/>
</dbReference>
<keyword evidence="4" id="KW-1185">Reference proteome</keyword>
<organism evidence="3 4">
    <name type="scientific">Ornithinimicrobium cerasi</name>
    <dbReference type="NCBI Taxonomy" id="2248773"/>
    <lineage>
        <taxon>Bacteria</taxon>
        <taxon>Bacillati</taxon>
        <taxon>Actinomycetota</taxon>
        <taxon>Actinomycetes</taxon>
        <taxon>Micrococcales</taxon>
        <taxon>Ornithinimicrobiaceae</taxon>
        <taxon>Ornithinimicrobium</taxon>
    </lineage>
</organism>
<dbReference type="AlphaFoldDB" id="A0A285VSU1"/>
<dbReference type="Pfam" id="PF01471">
    <property type="entry name" value="PG_binding_1"/>
    <property type="match status" value="1"/>
</dbReference>
<feature type="region of interest" description="Disordered" evidence="1">
    <location>
        <begin position="354"/>
        <end position="392"/>
    </location>
</feature>
<evidence type="ECO:0000313" key="3">
    <source>
        <dbReference type="EMBL" id="SOC57154.1"/>
    </source>
</evidence>
<gene>
    <name evidence="3" type="ORF">SAMN05421879_1118</name>
</gene>
<name>A0A285VSU1_9MICO</name>
<dbReference type="SUPFAM" id="SSF47090">
    <property type="entry name" value="PGBD-like"/>
    <property type="match status" value="1"/>
</dbReference>
<dbReference type="Gene3D" id="1.10.101.10">
    <property type="entry name" value="PGBD-like superfamily/PGBD"/>
    <property type="match status" value="1"/>
</dbReference>
<feature type="compositionally biased region" description="Acidic residues" evidence="1">
    <location>
        <begin position="378"/>
        <end position="392"/>
    </location>
</feature>
<evidence type="ECO:0000256" key="1">
    <source>
        <dbReference type="SAM" id="MobiDB-lite"/>
    </source>
</evidence>
<evidence type="ECO:0000259" key="2">
    <source>
        <dbReference type="Pfam" id="PF01471"/>
    </source>
</evidence>
<sequence>MPGSGVKGSPVRRSLGAFLVVLLVVAAAGAGWWASRATLTSAVPEEDAAGSASSQVVWAQATEGSVGRSLPLSTTLRQPAVPVAQNGLSGVVTSISPGEVDEGDTVYVVGDTPVRVVQGEEPFWRELARGAKGPDVEGLQRLLIEQGHLAGDADGDFGPGTERAVKAWQKAQGREQTGTVPLGELVAVPDLPAVVQLGESIVVGRTLGGGEDSVLAPTGQREFVLVVTQEQARLIPAEATVEISYEEHTWTGVIASSAQDEYGSTTFTLSAPDGEEVCDPECDVLPNDAQVTLRSQVVIVPRVEGTTVPAAAVHTRADRSAYVVTDGGEVEVTVAGSGQGVVVVEGAGLGPGTRVQLVGGQGAPAPQQPAPQAPAPEPVDEQGDDADSTQGG</sequence>
<protein>
    <submittedName>
        <fullName evidence="3">Peptidoglycan binding domain-containing protein</fullName>
    </submittedName>
</protein>
<accession>A0A285VSU1</accession>
<evidence type="ECO:0000313" key="4">
    <source>
        <dbReference type="Proteomes" id="UP000219688"/>
    </source>
</evidence>
<proteinExistence type="predicted"/>